<protein>
    <submittedName>
        <fullName evidence="4">Fe-S cluster assembly protein SufD</fullName>
    </submittedName>
</protein>
<feature type="domain" description="SUF system FeS cluster assembly SufBD N-terminal" evidence="3">
    <location>
        <begin position="32"/>
        <end position="176"/>
    </location>
</feature>
<dbReference type="PANTHER" id="PTHR43575">
    <property type="entry name" value="PROTEIN ABCI7, CHLOROPLASTIC"/>
    <property type="match status" value="1"/>
</dbReference>
<evidence type="ECO:0000259" key="2">
    <source>
        <dbReference type="Pfam" id="PF01458"/>
    </source>
</evidence>
<dbReference type="Proteomes" id="UP000269692">
    <property type="component" value="Unassembled WGS sequence"/>
</dbReference>
<dbReference type="GO" id="GO:0016226">
    <property type="term" value="P:iron-sulfur cluster assembly"/>
    <property type="evidence" value="ECO:0007669"/>
    <property type="project" value="InterPro"/>
</dbReference>
<dbReference type="Pfam" id="PF19295">
    <property type="entry name" value="SufBD_N"/>
    <property type="match status" value="1"/>
</dbReference>
<dbReference type="PANTHER" id="PTHR43575:SF1">
    <property type="entry name" value="PROTEIN ABCI7, CHLOROPLASTIC"/>
    <property type="match status" value="1"/>
</dbReference>
<dbReference type="NCBIfam" id="TIGR01981">
    <property type="entry name" value="sufD"/>
    <property type="match status" value="1"/>
</dbReference>
<proteinExistence type="inferred from homology"/>
<keyword evidence="5" id="KW-1185">Reference proteome</keyword>
<accession>A0A3L7ADI7</accession>
<name>A0A3L7ADI7_9HYPH</name>
<dbReference type="OrthoDB" id="9768262at2"/>
<evidence type="ECO:0000313" key="5">
    <source>
        <dbReference type="Proteomes" id="UP000269692"/>
    </source>
</evidence>
<dbReference type="AlphaFoldDB" id="A0A3L7ADI7"/>
<evidence type="ECO:0000256" key="1">
    <source>
        <dbReference type="ARBA" id="ARBA00043967"/>
    </source>
</evidence>
<sequence length="441" mass="47007">MTTDIRTLRTSGEEAFAQAAEARLAAEPTQGRIGELRRAAASAFAEHGLPTRRVEEWKYTDLRAAVREAPPLAGEVTASAEAEAGLRAIAFPGTERVLFVNGAYGRGASHLGRLPAGVSAVPLAAALASGSPLLDRIGGLAPQRYDAALALNTAMLREGLVIHVSAGARVETPIHIAHVFTADAPLSTFTRMLVVVEEGAQVAFIESHQGPDGIAYQANAATEFYVGDGAHVDLIRVQEEGDRALHLATLVVDMGRDVAFHAFQLATGAATARLSLYGRFSGSGSHAGIRGVNLLAARQHGDVTMVLDHAVPHCESRELFKTVLKDESHGVFQGKIIVRPDAQKTDGRMMSQSLLLGEFAQMDNKPELEIFADDVQCGHGATAGALDDDLLFYLLSRGIPRPDAEVLLVQAFVGEAVEYVEQEDLREALMARIVERLGKAG</sequence>
<dbReference type="InterPro" id="IPR000825">
    <property type="entry name" value="SUF_FeS_clus_asmbl_SufBD_core"/>
</dbReference>
<evidence type="ECO:0000259" key="3">
    <source>
        <dbReference type="Pfam" id="PF19295"/>
    </source>
</evidence>
<dbReference type="Pfam" id="PF01458">
    <property type="entry name" value="SUFBD_core"/>
    <property type="match status" value="1"/>
</dbReference>
<organism evidence="4 5">
    <name type="scientific">Xanthobacter tagetidis</name>
    <dbReference type="NCBI Taxonomy" id="60216"/>
    <lineage>
        <taxon>Bacteria</taxon>
        <taxon>Pseudomonadati</taxon>
        <taxon>Pseudomonadota</taxon>
        <taxon>Alphaproteobacteria</taxon>
        <taxon>Hyphomicrobiales</taxon>
        <taxon>Xanthobacteraceae</taxon>
        <taxon>Xanthobacter</taxon>
    </lineage>
</organism>
<dbReference type="InterPro" id="IPR045595">
    <property type="entry name" value="SufBD_N"/>
</dbReference>
<dbReference type="InterPro" id="IPR011542">
    <property type="entry name" value="SUF_FeS_clus_asmbl_SufD"/>
</dbReference>
<evidence type="ECO:0000313" key="4">
    <source>
        <dbReference type="EMBL" id="RLP78536.1"/>
    </source>
</evidence>
<dbReference type="SUPFAM" id="SSF101960">
    <property type="entry name" value="Stabilizer of iron transporter SufD"/>
    <property type="match status" value="1"/>
</dbReference>
<comment type="similarity">
    <text evidence="1">Belongs to the iron-sulfur cluster assembly SufBD family.</text>
</comment>
<dbReference type="InterPro" id="IPR037284">
    <property type="entry name" value="SUF_FeS_clus_asmbl_SufBD_sf"/>
</dbReference>
<dbReference type="EMBL" id="RCTF01000008">
    <property type="protein sequence ID" value="RLP78536.1"/>
    <property type="molecule type" value="Genomic_DNA"/>
</dbReference>
<gene>
    <name evidence="4" type="primary">sufD</name>
    <name evidence="4" type="ORF">D9R14_11665</name>
</gene>
<dbReference type="InterPro" id="IPR055346">
    <property type="entry name" value="Fe-S_cluster_assembly_SufBD"/>
</dbReference>
<comment type="caution">
    <text evidence="4">The sequence shown here is derived from an EMBL/GenBank/DDBJ whole genome shotgun (WGS) entry which is preliminary data.</text>
</comment>
<reference evidence="4 5" key="1">
    <citation type="submission" date="2018-10" db="EMBL/GenBank/DDBJ databases">
        <title>Xanthobacter tagetidis genome sequencing and assembly.</title>
        <authorList>
            <person name="Maclea K.S."/>
            <person name="Goen A.E."/>
            <person name="Fatima S.A."/>
        </authorList>
    </citation>
    <scope>NUCLEOTIDE SEQUENCE [LARGE SCALE GENOMIC DNA]</scope>
    <source>
        <strain evidence="4 5">ATCC 700314</strain>
    </source>
</reference>
<feature type="domain" description="SUF system FeS cluster assembly SufBD core" evidence="2">
    <location>
        <begin position="186"/>
        <end position="412"/>
    </location>
</feature>
<dbReference type="RefSeq" id="WP_121623588.1">
    <property type="nucleotide sequence ID" value="NZ_JACIIW010000001.1"/>
</dbReference>